<evidence type="ECO:0000256" key="1">
    <source>
        <dbReference type="ARBA" id="ARBA00000189"/>
    </source>
</evidence>
<name>A0A7I8LIR6_SPIIN</name>
<feature type="site" description="Transition state stabilizer" evidence="17">
    <location>
        <position position="62"/>
    </location>
</feature>
<keyword evidence="19" id="KW-0964">Secreted</keyword>
<dbReference type="PANTHER" id="PTHR31517:SF17">
    <property type="entry name" value="PEROXIDASE 6"/>
    <property type="match status" value="1"/>
</dbReference>
<keyword evidence="13 19" id="KW-0376">Hydrogen peroxide</keyword>
<dbReference type="InterPro" id="IPR019793">
    <property type="entry name" value="Peroxidases_heam-ligand_BS"/>
</dbReference>
<keyword evidence="22" id="KW-1185">Reference proteome</keyword>
<dbReference type="EC" id="1.11.1.7" evidence="4 19"/>
<evidence type="ECO:0000256" key="16">
    <source>
        <dbReference type="PIRSR" id="PIRSR600823-3"/>
    </source>
</evidence>
<dbReference type="PROSITE" id="PS00436">
    <property type="entry name" value="PEROXIDASE_2"/>
    <property type="match status" value="1"/>
</dbReference>
<evidence type="ECO:0000256" key="2">
    <source>
        <dbReference type="ARBA" id="ARBA00002322"/>
    </source>
</evidence>
<evidence type="ECO:0000259" key="20">
    <source>
        <dbReference type="PROSITE" id="PS50873"/>
    </source>
</evidence>
<feature type="binding site" evidence="16">
    <location>
        <position position="76"/>
    </location>
    <ligand>
        <name>Ca(2+)</name>
        <dbReference type="ChEBI" id="CHEBI:29108"/>
        <label>1</label>
    </ligand>
</feature>
<feature type="disulfide bond" evidence="18">
    <location>
        <begin position="68"/>
        <end position="73"/>
    </location>
</feature>
<dbReference type="AlphaFoldDB" id="A0A7I8LIR6"/>
<feature type="binding site" evidence="16">
    <location>
        <position position="246"/>
    </location>
    <ligand>
        <name>Ca(2+)</name>
        <dbReference type="ChEBI" id="CHEBI:29108"/>
        <label>2</label>
    </ligand>
</feature>
<evidence type="ECO:0000256" key="12">
    <source>
        <dbReference type="ARBA" id="ARBA00023157"/>
    </source>
</evidence>
<dbReference type="PRINTS" id="PR00461">
    <property type="entry name" value="PLPEROXIDASE"/>
</dbReference>
<dbReference type="CDD" id="cd00693">
    <property type="entry name" value="secretory_peroxidase"/>
    <property type="match status" value="1"/>
</dbReference>
<proteinExistence type="inferred from homology"/>
<dbReference type="PRINTS" id="PR00458">
    <property type="entry name" value="PEROXIDASE"/>
</dbReference>
<feature type="binding site" evidence="16">
    <location>
        <position position="74"/>
    </location>
    <ligand>
        <name>Ca(2+)</name>
        <dbReference type="ChEBI" id="CHEBI:29108"/>
        <label>1</label>
    </ligand>
</feature>
<dbReference type="GO" id="GO:0005576">
    <property type="term" value="C:extracellular region"/>
    <property type="evidence" value="ECO:0007669"/>
    <property type="project" value="UniProtKB-SubCell"/>
</dbReference>
<comment type="cofactor">
    <cofactor evidence="16 19">
        <name>Ca(2+)</name>
        <dbReference type="ChEBI" id="CHEBI:29108"/>
    </cofactor>
    <text evidence="16 19">Binds 2 calcium ions per subunit.</text>
</comment>
<evidence type="ECO:0000256" key="5">
    <source>
        <dbReference type="ARBA" id="ARBA00022559"/>
    </source>
</evidence>
<evidence type="ECO:0000256" key="7">
    <source>
        <dbReference type="ARBA" id="ARBA00022723"/>
    </source>
</evidence>
<evidence type="ECO:0000256" key="17">
    <source>
        <dbReference type="PIRSR" id="PIRSR600823-4"/>
    </source>
</evidence>
<dbReference type="Gene3D" id="1.10.520.10">
    <property type="match status" value="1"/>
</dbReference>
<evidence type="ECO:0000256" key="6">
    <source>
        <dbReference type="ARBA" id="ARBA00022617"/>
    </source>
</evidence>
<dbReference type="PROSITE" id="PS50873">
    <property type="entry name" value="PEROXIDASE_4"/>
    <property type="match status" value="1"/>
</dbReference>
<feature type="binding site" evidence="16">
    <location>
        <position position="195"/>
    </location>
    <ligand>
        <name>Ca(2+)</name>
        <dbReference type="ChEBI" id="CHEBI:29108"/>
        <label>2</label>
    </ligand>
</feature>
<organism evidence="21 22">
    <name type="scientific">Spirodela intermedia</name>
    <name type="common">Intermediate duckweed</name>
    <dbReference type="NCBI Taxonomy" id="51605"/>
    <lineage>
        <taxon>Eukaryota</taxon>
        <taxon>Viridiplantae</taxon>
        <taxon>Streptophyta</taxon>
        <taxon>Embryophyta</taxon>
        <taxon>Tracheophyta</taxon>
        <taxon>Spermatophyta</taxon>
        <taxon>Magnoliopsida</taxon>
        <taxon>Liliopsida</taxon>
        <taxon>Araceae</taxon>
        <taxon>Lemnoideae</taxon>
        <taxon>Spirodela</taxon>
    </lineage>
</organism>
<evidence type="ECO:0000256" key="15">
    <source>
        <dbReference type="PIRSR" id="PIRSR600823-2"/>
    </source>
</evidence>
<evidence type="ECO:0000256" key="19">
    <source>
        <dbReference type="RuleBase" id="RU362060"/>
    </source>
</evidence>
<feature type="disulfide bond" evidence="18">
    <location>
        <begin position="122"/>
        <end position="322"/>
    </location>
</feature>
<keyword evidence="7 16" id="KW-0479">Metal-binding</keyword>
<dbReference type="InterPro" id="IPR019794">
    <property type="entry name" value="Peroxidases_AS"/>
</dbReference>
<dbReference type="OrthoDB" id="2113341at2759"/>
<dbReference type="EMBL" id="LR746279">
    <property type="protein sequence ID" value="CAA7409732.1"/>
    <property type="molecule type" value="Genomic_DNA"/>
</dbReference>
<gene>
    <name evidence="21" type="ORF">SI8410_16020410</name>
</gene>
<comment type="catalytic activity">
    <reaction evidence="1 19">
        <text>2 a phenolic donor + H2O2 = 2 a phenolic radical donor + 2 H2O</text>
        <dbReference type="Rhea" id="RHEA:56136"/>
        <dbReference type="ChEBI" id="CHEBI:15377"/>
        <dbReference type="ChEBI" id="CHEBI:16240"/>
        <dbReference type="ChEBI" id="CHEBI:139520"/>
        <dbReference type="ChEBI" id="CHEBI:139521"/>
        <dbReference type="EC" id="1.11.1.7"/>
    </reaction>
</comment>
<feature type="binding site" evidence="16">
    <location>
        <position position="72"/>
    </location>
    <ligand>
        <name>Ca(2+)</name>
        <dbReference type="ChEBI" id="CHEBI:29108"/>
        <label>1</label>
    </ligand>
</feature>
<dbReference type="PANTHER" id="PTHR31517">
    <property type="match status" value="1"/>
</dbReference>
<feature type="chain" id="PRO_5029930359" description="Peroxidase" evidence="19">
    <location>
        <begin position="23"/>
        <end position="330"/>
    </location>
</feature>
<dbReference type="InterPro" id="IPR000823">
    <property type="entry name" value="Peroxidase_pln"/>
</dbReference>
<dbReference type="InterPro" id="IPR010255">
    <property type="entry name" value="Haem_peroxidase_sf"/>
</dbReference>
<keyword evidence="6 19" id="KW-0349">Heme</keyword>
<protein>
    <recommendedName>
        <fullName evidence="4 19">Peroxidase</fullName>
        <ecNumber evidence="4 19">1.11.1.7</ecNumber>
    </recommendedName>
</protein>
<feature type="binding site" description="axial binding residue" evidence="16">
    <location>
        <position position="194"/>
    </location>
    <ligand>
        <name>heme b</name>
        <dbReference type="ChEBI" id="CHEBI:60344"/>
    </ligand>
    <ligandPart>
        <name>Fe</name>
        <dbReference type="ChEBI" id="CHEBI:18248"/>
    </ligandPart>
</feature>
<feature type="disulfide bond" evidence="18">
    <location>
        <begin position="201"/>
        <end position="232"/>
    </location>
</feature>
<comment type="cofactor">
    <cofactor evidence="16 19">
        <name>heme b</name>
        <dbReference type="ChEBI" id="CHEBI:60344"/>
    </cofactor>
    <text evidence="16 19">Binds 1 heme b (iron(II)-protoporphyrin IX) group per subunit.</text>
</comment>
<reference evidence="21" key="1">
    <citation type="submission" date="2020-02" db="EMBL/GenBank/DDBJ databases">
        <authorList>
            <person name="Scholz U."/>
            <person name="Mascher M."/>
            <person name="Fiebig A."/>
        </authorList>
    </citation>
    <scope>NUCLEOTIDE SEQUENCE</scope>
</reference>
<dbReference type="InterPro" id="IPR002016">
    <property type="entry name" value="Haem_peroxidase"/>
</dbReference>
<keyword evidence="12 18" id="KW-1015">Disulfide bond</keyword>
<dbReference type="InterPro" id="IPR033905">
    <property type="entry name" value="Secretory_peroxidase"/>
</dbReference>
<evidence type="ECO:0000256" key="3">
    <source>
        <dbReference type="ARBA" id="ARBA00006873"/>
    </source>
</evidence>
<keyword evidence="5 19" id="KW-0575">Peroxidase</keyword>
<sequence length="330" mass="34953">MGGSVAAALLGVVVVVVGAAMAEGKLAVDYYAASCPRAAEIVSETVVSKQIASPTTAAGTLRVFFHDCFLDGCDGSVLVSSTAFHRAERDADINLSLPGDAFDLVVRAKTAVELACPGIVSCADILALATRDLLTMLGGPFFPVRLGRRDSLVSRADLAAARLPLANATVSQLIELFAQRGFSARELVALSGAHTVGFAHCKEFAARVGLDGGGAADAAAEPRYAEAVRRACADYRSRPTVAVFNDVMTPNKFDNVYFQNLRRGMGLLGTDQALAGDPRTRPFVELYAADEGVFFRDFARAIEKLSVYGVKTGGQGEVRRRCDQFNGFTT</sequence>
<dbReference type="FunFam" id="1.10.520.10:FF:000008">
    <property type="entry name" value="Peroxidase"/>
    <property type="match status" value="1"/>
</dbReference>
<dbReference type="Pfam" id="PF00141">
    <property type="entry name" value="peroxidase"/>
    <property type="match status" value="1"/>
</dbReference>
<keyword evidence="8 19" id="KW-0732">Signal</keyword>
<dbReference type="PROSITE" id="PS00435">
    <property type="entry name" value="PEROXIDASE_1"/>
    <property type="match status" value="1"/>
</dbReference>
<dbReference type="FunFam" id="1.10.420.10:FF:000007">
    <property type="entry name" value="Peroxidase"/>
    <property type="match status" value="1"/>
</dbReference>
<feature type="binding site" evidence="16">
    <location>
        <position position="88"/>
    </location>
    <ligand>
        <name>Ca(2+)</name>
        <dbReference type="ChEBI" id="CHEBI:29108"/>
        <label>1</label>
    </ligand>
</feature>
<feature type="binding site" evidence="16">
    <location>
        <position position="67"/>
    </location>
    <ligand>
        <name>Ca(2+)</name>
        <dbReference type="ChEBI" id="CHEBI:29108"/>
        <label>1</label>
    </ligand>
</feature>
<comment type="subcellular location">
    <subcellularLocation>
        <location evidence="19">Secreted</location>
    </subcellularLocation>
</comment>
<evidence type="ECO:0000256" key="10">
    <source>
        <dbReference type="ARBA" id="ARBA00023002"/>
    </source>
</evidence>
<feature type="active site" description="Proton acceptor" evidence="14">
    <location>
        <position position="66"/>
    </location>
</feature>
<feature type="disulfide bond" evidence="18">
    <location>
        <begin position="35"/>
        <end position="116"/>
    </location>
</feature>
<keyword evidence="10 19" id="KW-0560">Oxidoreductase</keyword>
<feature type="binding site" evidence="15">
    <location>
        <position position="164"/>
    </location>
    <ligand>
        <name>substrate</name>
    </ligand>
</feature>
<dbReference type="GO" id="GO:0006979">
    <property type="term" value="P:response to oxidative stress"/>
    <property type="evidence" value="ECO:0007669"/>
    <property type="project" value="UniProtKB-UniRule"/>
</dbReference>
<dbReference type="SUPFAM" id="SSF48113">
    <property type="entry name" value="Heme-dependent peroxidases"/>
    <property type="match status" value="1"/>
</dbReference>
<dbReference type="GO" id="GO:0046872">
    <property type="term" value="F:metal ion binding"/>
    <property type="evidence" value="ECO:0007669"/>
    <property type="project" value="UniProtKB-UniRule"/>
</dbReference>
<keyword evidence="9 16" id="KW-0106">Calcium</keyword>
<keyword evidence="11 16" id="KW-0408">Iron</keyword>
<comment type="function">
    <text evidence="2">Removal of H(2)O(2), oxidation of toxic reductants, biosynthesis and degradation of lignin, suberization, auxin catabolism, response to environmental stresses such as wounding, pathogen attack and oxidative stress. These functions might be dependent on each isozyme/isoform in each plant tissue.</text>
</comment>
<evidence type="ECO:0000256" key="11">
    <source>
        <dbReference type="ARBA" id="ARBA00023004"/>
    </source>
</evidence>
<evidence type="ECO:0000256" key="8">
    <source>
        <dbReference type="ARBA" id="ARBA00022729"/>
    </source>
</evidence>
<feature type="binding site" evidence="16">
    <location>
        <position position="249"/>
    </location>
    <ligand>
        <name>Ca(2+)</name>
        <dbReference type="ChEBI" id="CHEBI:29108"/>
        <label>2</label>
    </ligand>
</feature>
<feature type="binding site" evidence="16">
    <location>
        <position position="254"/>
    </location>
    <ligand>
        <name>Ca(2+)</name>
        <dbReference type="ChEBI" id="CHEBI:29108"/>
        <label>2</label>
    </ligand>
</feature>
<evidence type="ECO:0000256" key="4">
    <source>
        <dbReference type="ARBA" id="ARBA00012313"/>
    </source>
</evidence>
<evidence type="ECO:0000256" key="14">
    <source>
        <dbReference type="PIRSR" id="PIRSR600823-1"/>
    </source>
</evidence>
<dbReference type="GO" id="GO:0042744">
    <property type="term" value="P:hydrogen peroxide catabolic process"/>
    <property type="evidence" value="ECO:0007669"/>
    <property type="project" value="UniProtKB-KW"/>
</dbReference>
<feature type="signal peptide" evidence="19">
    <location>
        <begin position="1"/>
        <end position="22"/>
    </location>
</feature>
<dbReference type="GO" id="GO:0140825">
    <property type="term" value="F:lactoperoxidase activity"/>
    <property type="evidence" value="ECO:0007669"/>
    <property type="project" value="UniProtKB-EC"/>
</dbReference>
<comment type="similarity">
    <text evidence="19">Belongs to the peroxidase family. Classical plant (class III) peroxidase subfamily.</text>
</comment>
<dbReference type="Gene3D" id="1.10.420.10">
    <property type="entry name" value="Peroxidase, domain 2"/>
    <property type="match status" value="1"/>
</dbReference>
<comment type="similarity">
    <text evidence="3">Belongs to the peroxidase family. Ascorbate peroxidase subfamily.</text>
</comment>
<evidence type="ECO:0000313" key="22">
    <source>
        <dbReference type="Proteomes" id="UP000663760"/>
    </source>
</evidence>
<dbReference type="Proteomes" id="UP000663760">
    <property type="component" value="Chromosome 16"/>
</dbReference>
<accession>A0A7I8LIR6</accession>
<evidence type="ECO:0000313" key="21">
    <source>
        <dbReference type="EMBL" id="CAA7409732.1"/>
    </source>
</evidence>
<evidence type="ECO:0000256" key="9">
    <source>
        <dbReference type="ARBA" id="ARBA00022837"/>
    </source>
</evidence>
<dbReference type="GO" id="GO:0020037">
    <property type="term" value="F:heme binding"/>
    <property type="evidence" value="ECO:0007669"/>
    <property type="project" value="UniProtKB-UniRule"/>
</dbReference>
<feature type="domain" description="Plant heme peroxidase family profile" evidence="20">
    <location>
        <begin position="25"/>
        <end position="326"/>
    </location>
</feature>
<evidence type="ECO:0000256" key="18">
    <source>
        <dbReference type="PIRSR" id="PIRSR600823-5"/>
    </source>
</evidence>
<evidence type="ECO:0000256" key="13">
    <source>
        <dbReference type="ARBA" id="ARBA00023324"/>
    </source>
</evidence>